<name>A0A917LXR8_9BACI</name>
<reference evidence="1" key="2">
    <citation type="submission" date="2020-09" db="EMBL/GenBank/DDBJ databases">
        <authorList>
            <person name="Sun Q."/>
            <person name="Zhou Y."/>
        </authorList>
    </citation>
    <scope>NUCLEOTIDE SEQUENCE</scope>
    <source>
        <strain evidence="1">CGMCC 1.12754</strain>
    </source>
</reference>
<comment type="caution">
    <text evidence="1">The sequence shown here is derived from an EMBL/GenBank/DDBJ whole genome shotgun (WGS) entry which is preliminary data.</text>
</comment>
<evidence type="ECO:0000313" key="1">
    <source>
        <dbReference type="EMBL" id="GGG65926.1"/>
    </source>
</evidence>
<evidence type="ECO:0000313" key="2">
    <source>
        <dbReference type="Proteomes" id="UP000622860"/>
    </source>
</evidence>
<protein>
    <submittedName>
        <fullName evidence="1">Uncharacterized protein</fullName>
    </submittedName>
</protein>
<organism evidence="1 2">
    <name type="scientific">Virgibacillus oceani</name>
    <dbReference type="NCBI Taxonomy" id="1479511"/>
    <lineage>
        <taxon>Bacteria</taxon>
        <taxon>Bacillati</taxon>
        <taxon>Bacillota</taxon>
        <taxon>Bacilli</taxon>
        <taxon>Bacillales</taxon>
        <taxon>Bacillaceae</taxon>
        <taxon>Virgibacillus</taxon>
    </lineage>
</organism>
<sequence>MDNALRLLKVKNPSYPISFDIKDANGYKKRHGISSDAELVEICYTFLDVVKGCRLLCQSLRK</sequence>
<gene>
    <name evidence="1" type="ORF">GCM10011398_06960</name>
</gene>
<accession>A0A917LXR8</accession>
<dbReference type="EMBL" id="BMFR01000001">
    <property type="protein sequence ID" value="GGG65926.1"/>
    <property type="molecule type" value="Genomic_DNA"/>
</dbReference>
<keyword evidence="2" id="KW-1185">Reference proteome</keyword>
<dbReference type="AlphaFoldDB" id="A0A917LXR8"/>
<reference evidence="1" key="1">
    <citation type="journal article" date="2014" name="Int. J. Syst. Evol. Microbiol.">
        <title>Complete genome sequence of Corynebacterium casei LMG S-19264T (=DSM 44701T), isolated from a smear-ripened cheese.</title>
        <authorList>
            <consortium name="US DOE Joint Genome Institute (JGI-PGF)"/>
            <person name="Walter F."/>
            <person name="Albersmeier A."/>
            <person name="Kalinowski J."/>
            <person name="Ruckert C."/>
        </authorList>
    </citation>
    <scope>NUCLEOTIDE SEQUENCE</scope>
    <source>
        <strain evidence="1">CGMCC 1.12754</strain>
    </source>
</reference>
<proteinExistence type="predicted"/>
<dbReference type="Proteomes" id="UP000622860">
    <property type="component" value="Unassembled WGS sequence"/>
</dbReference>